<dbReference type="Pfam" id="PF06048">
    <property type="entry name" value="DUF927"/>
    <property type="match status" value="1"/>
</dbReference>
<feature type="region of interest" description="Disordered" evidence="2">
    <location>
        <begin position="773"/>
        <end position="858"/>
    </location>
</feature>
<evidence type="ECO:0000256" key="1">
    <source>
        <dbReference type="ARBA" id="ARBA00007705"/>
    </source>
</evidence>
<evidence type="ECO:0000313" key="5">
    <source>
        <dbReference type="Proteomes" id="UP000075260"/>
    </source>
</evidence>
<feature type="domain" description="DNA-directed DNA polymerase family A palm" evidence="3">
    <location>
        <begin position="1290"/>
        <end position="1490"/>
    </location>
</feature>
<name>A0A150QS16_SORCE</name>
<dbReference type="InterPro" id="IPR001098">
    <property type="entry name" value="DNA-dir_DNA_pol_A_palm_dom"/>
</dbReference>
<reference evidence="4 5" key="1">
    <citation type="submission" date="2014-02" db="EMBL/GenBank/DDBJ databases">
        <title>The small core and large imbalanced accessory genome model reveals a collaborative survival strategy of Sorangium cellulosum strains in nature.</title>
        <authorList>
            <person name="Han K."/>
            <person name="Peng R."/>
            <person name="Blom J."/>
            <person name="Li Y.-Z."/>
        </authorList>
    </citation>
    <scope>NUCLEOTIDE SEQUENCE [LARGE SCALE GENOMIC DNA]</scope>
    <source>
        <strain evidence="4 5">So0008-312</strain>
    </source>
</reference>
<dbReference type="Gene3D" id="3.30.420.10">
    <property type="entry name" value="Ribonuclease H-like superfamily/Ribonuclease H"/>
    <property type="match status" value="1"/>
</dbReference>
<evidence type="ECO:0000313" key="4">
    <source>
        <dbReference type="EMBL" id="KYF70805.1"/>
    </source>
</evidence>
<feature type="region of interest" description="Disordered" evidence="2">
    <location>
        <begin position="490"/>
        <end position="512"/>
    </location>
</feature>
<dbReference type="InterPro" id="IPR043502">
    <property type="entry name" value="DNA/RNA_pol_sf"/>
</dbReference>
<accession>A0A150QS16</accession>
<dbReference type="PANTHER" id="PTHR10133">
    <property type="entry name" value="DNA POLYMERASE I"/>
    <property type="match status" value="1"/>
</dbReference>
<feature type="compositionally biased region" description="Polar residues" evidence="2">
    <location>
        <begin position="937"/>
        <end position="949"/>
    </location>
</feature>
<dbReference type="GO" id="GO:0003677">
    <property type="term" value="F:DNA binding"/>
    <property type="evidence" value="ECO:0007669"/>
    <property type="project" value="InterPro"/>
</dbReference>
<evidence type="ECO:0000259" key="3">
    <source>
        <dbReference type="SMART" id="SM00482"/>
    </source>
</evidence>
<dbReference type="InterPro" id="IPR009270">
    <property type="entry name" value="DUF927"/>
</dbReference>
<comment type="caution">
    <text evidence="4">The sequence shown here is derived from an EMBL/GenBank/DDBJ whole genome shotgun (WGS) entry which is preliminary data.</text>
</comment>
<dbReference type="SUPFAM" id="SSF56672">
    <property type="entry name" value="DNA/RNA polymerases"/>
    <property type="match status" value="1"/>
</dbReference>
<dbReference type="GO" id="GO:0006261">
    <property type="term" value="P:DNA-templated DNA replication"/>
    <property type="evidence" value="ECO:0007669"/>
    <property type="project" value="InterPro"/>
</dbReference>
<dbReference type="Gene3D" id="3.40.1360.10">
    <property type="match status" value="1"/>
</dbReference>
<sequence length="1527" mass="166820">MEGSAPIHVVESPGKALALQHHGWDAVGLGGVQTTLTKKDYKLNESWNVVALYRREVVIVSDAGRAWNADVARAEARLAMALEQAGAKVRLAALPPREGGGDQGPDDFLAASGNSELRKVLDAAVAADPVARAKSVSAEQAIPLLGDLPFLWSLKERGVAVQKQVTLMLRKYSIKESDLRSALKEAEEKSRNRRAEADQTQPRFSYAIRERKLCVVTSPDGAMEDCQPLTNFTAQIDRDELLDDGAEKRRRFIISGTLEDGRALPPVRLDLSELSSDMWPRIHWGASARVAAVARAPAHLLAAIQAVSNPTQTHMFTHTGWRELDGEATFLHADGAVGGQDVAVQLDGGLSRYKLPPVPEDLPGAVKLSLSFLDLADPQITVPLFCAVFRAPLQHALYCDATVALCGTTGSLKTTLSALAMSHFGDFDAEHLPASWSSTANALERMAFLAKDVLLAVDDFAPTKAEAGDDLHRKAAQLLRAIGNANSRSRLQSDCSARPDRPPRALVLSTGEDVPSGESIQARLVTVRMKPGDVDLAKLTELQKNRRRLPHTMLGYLMWLKAQMPGLHARMETRFIELRTELHQEGQHLRAPAAIAHLLLGIEYFCGFAKDVGVLDDEEAATLVQRARASLLANAAEQSRAAVDANPVHRFIDVLRTLLLQGKVKTVDVAFALDTAEAHGIGWHDKDYLYLVPDAAYSAVVEALRARGQAMPIGARMLWSRLVDEGFVDGEPEGRSTRKKHVGGVKGNRERVLWLRRDAIQLRDEIADLVDEAAREDEDDPDDDPGGGGSQGGGGAADGDGQGFGSHFGFRFPVLRSPESTGLASGPGTAPRSPVPQDRAGPRTGLIRVSLPPHETEQFQDIRECHSRLNSNEISQSPEAPIVRGVSAHAYAPHNDVDAGHVDAERLYGSAPSPERCGASGLRAARTPLPRAPASVNVRSGSCFRSDQLQDPGPDTGPEAPQNGGGVLHETGLDDLERFATAILRAGRVGLVVHSTGPDLIDDGPVIVTVALPGGEARVFYTFGGEPLGPVAEALCEVTVVGHDLKRALTHLQYHLGFMPRVVSDTAIALRLLDGGENLKNKEAFSFERACERTLGGKRSRKNIDWWTEPSPELQDELAQEARDVLRLANIFQKDIAEEHLEAIAELECKVLPIIAEMEVNGVPVDRGRWERIVNLWTAEAAELKKNLVAALGVQNVDSNDDVLAALRRLGLQVERTNGEALAPYMHLPVVRQLIRYRRERSFVAGAGEGVLRALKRSEDGRLHATINQIGATTGRMSAEQPNVLGLPRDKMIRRCITASPGKKLITGDYSTIELRVVADQTGDEQLKAVFRKNGDPHRHTASLVMGVPEEQVTEEQRRRAKPLNFGFSFAMGKDKLIAYARKNYGVELTIDEAEQFRQKFFQNYSGVAAWQKEIAEQMPTKMRTKSGRISYYFDPDEEYNARLAFPVQGTAADGMKQAMVLLAPYIQRLGARMILAVHDELLVEAPEEHAEEVKELMRNCMIAGMKKYVDSVPIVVEPKVMSRWGM</sequence>
<dbReference type="InterPro" id="IPR036397">
    <property type="entry name" value="RNaseH_sf"/>
</dbReference>
<feature type="compositionally biased region" description="Acidic residues" evidence="2">
    <location>
        <begin position="773"/>
        <end position="785"/>
    </location>
</feature>
<comment type="similarity">
    <text evidence="1">Belongs to the DNA polymerase type-A family.</text>
</comment>
<dbReference type="SUPFAM" id="SSF53098">
    <property type="entry name" value="Ribonuclease H-like"/>
    <property type="match status" value="1"/>
</dbReference>
<dbReference type="PANTHER" id="PTHR10133:SF62">
    <property type="entry name" value="DNA POLYMERASE THETA"/>
    <property type="match status" value="1"/>
</dbReference>
<evidence type="ECO:0000256" key="2">
    <source>
        <dbReference type="SAM" id="MobiDB-lite"/>
    </source>
</evidence>
<dbReference type="GO" id="GO:0006302">
    <property type="term" value="P:double-strand break repair"/>
    <property type="evidence" value="ECO:0007669"/>
    <property type="project" value="TreeGrafter"/>
</dbReference>
<feature type="region of interest" description="Disordered" evidence="2">
    <location>
        <begin position="932"/>
        <end position="970"/>
    </location>
</feature>
<organism evidence="4 5">
    <name type="scientific">Sorangium cellulosum</name>
    <name type="common">Polyangium cellulosum</name>
    <dbReference type="NCBI Taxonomy" id="56"/>
    <lineage>
        <taxon>Bacteria</taxon>
        <taxon>Pseudomonadati</taxon>
        <taxon>Myxococcota</taxon>
        <taxon>Polyangia</taxon>
        <taxon>Polyangiales</taxon>
        <taxon>Polyangiaceae</taxon>
        <taxon>Sorangium</taxon>
    </lineage>
</organism>
<dbReference type="Gene3D" id="1.10.150.20">
    <property type="entry name" value="5' to 3' exonuclease, C-terminal subdomain"/>
    <property type="match status" value="1"/>
</dbReference>
<dbReference type="InterPro" id="IPR024385">
    <property type="entry name" value="DUF3854"/>
</dbReference>
<dbReference type="PRINTS" id="PR00868">
    <property type="entry name" value="DNAPOLI"/>
</dbReference>
<dbReference type="Pfam" id="PF12965">
    <property type="entry name" value="DUF3854"/>
    <property type="match status" value="1"/>
</dbReference>
<dbReference type="EMBL" id="JEMA01000372">
    <property type="protein sequence ID" value="KYF70805.1"/>
    <property type="molecule type" value="Genomic_DNA"/>
</dbReference>
<dbReference type="InterPro" id="IPR012337">
    <property type="entry name" value="RNaseH-like_sf"/>
</dbReference>
<dbReference type="GO" id="GO:0003887">
    <property type="term" value="F:DNA-directed DNA polymerase activity"/>
    <property type="evidence" value="ECO:0007669"/>
    <property type="project" value="InterPro"/>
</dbReference>
<dbReference type="InterPro" id="IPR002298">
    <property type="entry name" value="DNA_polymerase_A"/>
</dbReference>
<dbReference type="Proteomes" id="UP000075260">
    <property type="component" value="Unassembled WGS sequence"/>
</dbReference>
<feature type="compositionally biased region" description="Gly residues" evidence="2">
    <location>
        <begin position="786"/>
        <end position="806"/>
    </location>
</feature>
<dbReference type="Pfam" id="PF00476">
    <property type="entry name" value="DNA_pol_A"/>
    <property type="match status" value="1"/>
</dbReference>
<dbReference type="Gene3D" id="3.30.70.370">
    <property type="match status" value="1"/>
</dbReference>
<proteinExistence type="inferred from homology"/>
<protein>
    <recommendedName>
        <fullName evidence="3">DNA-directed DNA polymerase family A palm domain-containing protein</fullName>
    </recommendedName>
</protein>
<dbReference type="SMART" id="SM00482">
    <property type="entry name" value="POLAc"/>
    <property type="match status" value="1"/>
</dbReference>
<gene>
    <name evidence="4" type="ORF">BE15_30305</name>
</gene>